<name>A0A1Q8YE17_9BURK</name>
<dbReference type="Proteomes" id="UP000185911">
    <property type="component" value="Unassembled WGS sequence"/>
</dbReference>
<organism evidence="1 2">
    <name type="scientific">Rhodoferax antarcticus ANT.BR</name>
    <dbReference type="NCBI Taxonomy" id="1111071"/>
    <lineage>
        <taxon>Bacteria</taxon>
        <taxon>Pseudomonadati</taxon>
        <taxon>Pseudomonadota</taxon>
        <taxon>Betaproteobacteria</taxon>
        <taxon>Burkholderiales</taxon>
        <taxon>Comamonadaceae</taxon>
        <taxon>Rhodoferax</taxon>
    </lineage>
</organism>
<keyword evidence="2" id="KW-1185">Reference proteome</keyword>
<accession>A0A1Q8YE17</accession>
<evidence type="ECO:0000313" key="2">
    <source>
        <dbReference type="Proteomes" id="UP000185911"/>
    </source>
</evidence>
<protein>
    <submittedName>
        <fullName evidence="1">Uncharacterized protein</fullName>
    </submittedName>
</protein>
<gene>
    <name evidence="1" type="ORF">BLL52_2527</name>
</gene>
<reference evidence="1 2" key="1">
    <citation type="submission" date="2017-01" db="EMBL/GenBank/DDBJ databases">
        <title>Genome sequence of Rhodoferax antarcticus ANT.BR, a psychrophilic purple nonsulfur bacterium from an Antarctic microbial mat.</title>
        <authorList>
            <person name="Baker J."/>
            <person name="Riester C."/>
            <person name="Skinner B."/>
            <person name="Newell A."/>
            <person name="Swingley W."/>
            <person name="Madigan M."/>
            <person name="Jung D."/>
            <person name="Asao M."/>
            <person name="Chen M."/>
            <person name="Loughlin P."/>
            <person name="Pan H."/>
            <person name="Lin S."/>
            <person name="Li N."/>
            <person name="Shaw J."/>
            <person name="Prado M."/>
            <person name="Sherman C."/>
            <person name="Li X."/>
            <person name="Tang J."/>
            <person name="Blankenship R."/>
            <person name="Zhao T."/>
            <person name="Touchman J."/>
            <person name="Sattley M."/>
        </authorList>
    </citation>
    <scope>NUCLEOTIDE SEQUENCE [LARGE SCALE GENOMIC DNA]</scope>
    <source>
        <strain evidence="1 2">ANT.BR</strain>
    </source>
</reference>
<dbReference type="EMBL" id="MSYM01000013">
    <property type="protein sequence ID" value="OLP06296.1"/>
    <property type="molecule type" value="Genomic_DNA"/>
</dbReference>
<dbReference type="AlphaFoldDB" id="A0A1Q8YE17"/>
<proteinExistence type="predicted"/>
<evidence type="ECO:0000313" key="1">
    <source>
        <dbReference type="EMBL" id="OLP06296.1"/>
    </source>
</evidence>
<sequence length="53" mass="6008">MNAMLLADLTHSRPLAFTVTHYLLPMRQKKAAAQCPRRSSQRPPVTLNLVCFL</sequence>
<comment type="caution">
    <text evidence="1">The sequence shown here is derived from an EMBL/GenBank/DDBJ whole genome shotgun (WGS) entry which is preliminary data.</text>
</comment>